<dbReference type="InterPro" id="IPR018389">
    <property type="entry name" value="DctP_fam"/>
</dbReference>
<dbReference type="Pfam" id="PF03480">
    <property type="entry name" value="DctP"/>
    <property type="match status" value="1"/>
</dbReference>
<dbReference type="AlphaFoldDB" id="A0A4S4C0L8"/>
<dbReference type="Gene3D" id="3.40.190.170">
    <property type="entry name" value="Bacterial extracellular solute-binding protein, family 7"/>
    <property type="match status" value="1"/>
</dbReference>
<evidence type="ECO:0000313" key="5">
    <source>
        <dbReference type="Proteomes" id="UP000310334"/>
    </source>
</evidence>
<reference evidence="4 5" key="1">
    <citation type="submission" date="2019-04" db="EMBL/GenBank/DDBJ databases">
        <title>Bacillus sediminilitoris sp. nov., isolated from a tidal flat sediment on the East China Sea.</title>
        <authorList>
            <person name="Wei Y."/>
            <person name="Mao H."/>
            <person name="Fang J."/>
        </authorList>
    </citation>
    <scope>NUCLEOTIDE SEQUENCE [LARGE SCALE GENOMIC DNA]</scope>
    <source>
        <strain evidence="4 5">DSL-17</strain>
    </source>
</reference>
<dbReference type="NCBIfam" id="TIGR00787">
    <property type="entry name" value="dctP"/>
    <property type="match status" value="1"/>
</dbReference>
<comment type="caution">
    <text evidence="4">The sequence shown here is derived from an EMBL/GenBank/DDBJ whole genome shotgun (WGS) entry which is preliminary data.</text>
</comment>
<protein>
    <submittedName>
        <fullName evidence="4">DctP family TRAP transporter solute-binding subunit</fullName>
    </submittedName>
</protein>
<dbReference type="OrthoDB" id="9776801at2"/>
<keyword evidence="5" id="KW-1185">Reference proteome</keyword>
<dbReference type="GO" id="GO:0030288">
    <property type="term" value="C:outer membrane-bounded periplasmic space"/>
    <property type="evidence" value="ECO:0007669"/>
    <property type="project" value="InterPro"/>
</dbReference>
<dbReference type="InterPro" id="IPR004682">
    <property type="entry name" value="TRAP_DctP"/>
</dbReference>
<organism evidence="4 5">
    <name type="scientific">Metabacillus sediminilitoris</name>
    <dbReference type="NCBI Taxonomy" id="2567941"/>
    <lineage>
        <taxon>Bacteria</taxon>
        <taxon>Bacillati</taxon>
        <taxon>Bacillota</taxon>
        <taxon>Bacilli</taxon>
        <taxon>Bacillales</taxon>
        <taxon>Bacillaceae</taxon>
        <taxon>Metabacillus</taxon>
    </lineage>
</organism>
<evidence type="ECO:0000256" key="3">
    <source>
        <dbReference type="ARBA" id="ARBA00022729"/>
    </source>
</evidence>
<dbReference type="PANTHER" id="PTHR33376">
    <property type="match status" value="1"/>
</dbReference>
<proteinExistence type="inferred from homology"/>
<name>A0A4S4C0L8_9BACI</name>
<keyword evidence="3" id="KW-0732">Signal</keyword>
<accession>A0A4S4C0L8</accession>
<keyword evidence="2" id="KW-0813">Transport</keyword>
<comment type="similarity">
    <text evidence="1">Belongs to the bacterial solute-binding protein 7 family.</text>
</comment>
<dbReference type="PIRSF" id="PIRSF006470">
    <property type="entry name" value="DctB"/>
    <property type="match status" value="1"/>
</dbReference>
<evidence type="ECO:0000313" key="4">
    <source>
        <dbReference type="EMBL" id="THF81091.1"/>
    </source>
</evidence>
<gene>
    <name evidence="4" type="ORF">E6W99_08010</name>
</gene>
<dbReference type="InterPro" id="IPR038404">
    <property type="entry name" value="TRAP_DctP_sf"/>
</dbReference>
<dbReference type="PANTHER" id="PTHR33376:SF7">
    <property type="entry name" value="C4-DICARBOXYLATE-BINDING PROTEIN DCTB"/>
    <property type="match status" value="1"/>
</dbReference>
<evidence type="ECO:0000256" key="1">
    <source>
        <dbReference type="ARBA" id="ARBA00009023"/>
    </source>
</evidence>
<evidence type="ECO:0000256" key="2">
    <source>
        <dbReference type="ARBA" id="ARBA00022448"/>
    </source>
</evidence>
<sequence>MKYLIGTSLLVIVIILSIFFSPFDLFKQNDDLYDDEQEGLSEQITIRFSHVVAENTPKGLAAQKFAKLAAEKTEGLVKVEVIPNGTMYTDEEELDALMNNDVQMIAPSVSKMTRLAPEWGLFDLPFLFESNEDITSVISGEIGHKFLKLHEDKEIKGMALWSNGFKQMTSSVGALQHPEDFQGQRFRIMPSFVLEEQFKRLGAVPIAIPYDQLYMTLEENKFEGQENTISNIYSRRLYEYQSHLTLSYHGFLGYAVLMNKDFWDSLPTDVQSSLTEAMDETTTWMIKESLEMNKQQLQELAKESSIDIHYLTNEEKVVWKKKLEPVYQSLLEHVDENFAKEFITQRIKQMETQ</sequence>
<dbReference type="GO" id="GO:0055085">
    <property type="term" value="P:transmembrane transport"/>
    <property type="evidence" value="ECO:0007669"/>
    <property type="project" value="InterPro"/>
</dbReference>
<dbReference type="NCBIfam" id="NF037995">
    <property type="entry name" value="TRAP_S1"/>
    <property type="match status" value="1"/>
</dbReference>
<dbReference type="Proteomes" id="UP000310334">
    <property type="component" value="Unassembled WGS sequence"/>
</dbReference>
<dbReference type="RefSeq" id="WP_136352665.1">
    <property type="nucleotide sequence ID" value="NZ_CP046266.1"/>
</dbReference>
<dbReference type="EMBL" id="SSNT01000005">
    <property type="protein sequence ID" value="THF81091.1"/>
    <property type="molecule type" value="Genomic_DNA"/>
</dbReference>